<feature type="region of interest" description="Disordered" evidence="1">
    <location>
        <begin position="30"/>
        <end position="71"/>
    </location>
</feature>
<feature type="non-terminal residue" evidence="3">
    <location>
        <position position="1"/>
    </location>
</feature>
<name>A0A142KWG7_PHAPC</name>
<protein>
    <submittedName>
        <fullName evidence="3">CSEP-16</fullName>
    </submittedName>
</protein>
<evidence type="ECO:0000256" key="1">
    <source>
        <dbReference type="SAM" id="MobiDB-lite"/>
    </source>
</evidence>
<feature type="chain" id="PRO_5007499023" evidence="2">
    <location>
        <begin position="19"/>
        <end position="270"/>
    </location>
</feature>
<keyword evidence="2" id="KW-0732">Signal</keyword>
<reference evidence="3" key="1">
    <citation type="journal article" date="2016" name="Front. Plant Sci.">
        <title>Identification of Phakopsora pachyrhizi Candidate Effectors with Virulence Activity in a Distantly Related Pathosystem.</title>
        <authorList>
            <person name="Kunjeti S.G."/>
            <person name="Iyer G."/>
            <person name="Johnson E."/>
            <person name="Li E."/>
            <person name="Broglie K.E."/>
            <person name="Rauscher G."/>
            <person name="Rairdan G.J."/>
        </authorList>
    </citation>
    <scope>NUCLEOTIDE SEQUENCE</scope>
    <source>
        <strain evidence="3">GA-05</strain>
    </source>
</reference>
<organism evidence="3">
    <name type="scientific">Phakopsora pachyrhizi</name>
    <name type="common">Asian soybean rust disease fungus</name>
    <dbReference type="NCBI Taxonomy" id="170000"/>
    <lineage>
        <taxon>Eukaryota</taxon>
        <taxon>Fungi</taxon>
        <taxon>Dikarya</taxon>
        <taxon>Basidiomycota</taxon>
        <taxon>Pucciniomycotina</taxon>
        <taxon>Pucciniomycetes</taxon>
        <taxon>Pucciniales</taxon>
        <taxon>Phakopsoraceae</taxon>
        <taxon>Phakopsora</taxon>
    </lineage>
</organism>
<sequence length="270" mass="29152">MNRIRIAIVLASLSLANCQFLFGDPAADAQNSSTNQANSTGSKLSPTQSSDQTVPLTYSSNSSDTNSLNSANGTATNSSILTGGTNAFDNTGSNSSIKTNSSSLFNGTATNSSIQSTGLIGSYNGTISPSKNTSMFSEVYTLDYSIKWDESDFNVYGQNGKVEYTISNKVEGVNMSKKEFVVKEATDGQARVRIDANNKFCGFGKTYTSDDGASFTIDPRMFLPDRWFIRQSNVTYVFKRFAMSLNGDILDVENKRLVAQVKVDKANTTS</sequence>
<feature type="compositionally biased region" description="Polar residues" evidence="1">
    <location>
        <begin position="30"/>
        <end position="58"/>
    </location>
</feature>
<evidence type="ECO:0000313" key="3">
    <source>
        <dbReference type="EMBL" id="AMS24287.1"/>
    </source>
</evidence>
<feature type="signal peptide" evidence="2">
    <location>
        <begin position="1"/>
        <end position="18"/>
    </location>
</feature>
<evidence type="ECO:0000256" key="2">
    <source>
        <dbReference type="SAM" id="SignalP"/>
    </source>
</evidence>
<feature type="compositionally biased region" description="Low complexity" evidence="1">
    <location>
        <begin position="59"/>
        <end position="71"/>
    </location>
</feature>
<accession>A0A142KWG7</accession>
<dbReference type="EMBL" id="KU695166">
    <property type="protein sequence ID" value="AMS24287.1"/>
    <property type="molecule type" value="mRNA"/>
</dbReference>
<proteinExistence type="evidence at transcript level"/>
<dbReference type="AlphaFoldDB" id="A0A142KWG7"/>
<reference evidence="3" key="2">
    <citation type="submission" date="2016-02" db="EMBL/GenBank/DDBJ databases">
        <authorList>
            <person name="Wen L."/>
            <person name="He K."/>
            <person name="Yang H."/>
        </authorList>
    </citation>
    <scope>NUCLEOTIDE SEQUENCE</scope>
    <source>
        <strain evidence="3">GA-05</strain>
    </source>
</reference>